<sequence>MIELGCCTDIPVSEAARKKICKIKEAGFDYVELNFQAAAALTPGERREAARFLEESGLPCRAMNCLLPGSLPVVGPEADLGKVREYLETAFPAAKELGAKTVVFGSGAARRIPVGFSREIAWVQLVGFLRLANSYCAPHGLEIAIEPLCWAECNALNTLMEGYRLATDANRPRIGLLADFYHLQRNREDPLDILSASPMLRHIHTANLMDRGFPREGTFKEHSLLFSMLRQAGYRGGVSVEGRTENFDRDVLEAGRVLRQIRDEYRI</sequence>
<dbReference type="AlphaFoldDB" id="A0A9D1FMY4"/>
<dbReference type="Pfam" id="PF01261">
    <property type="entry name" value="AP_endonuc_2"/>
    <property type="match status" value="1"/>
</dbReference>
<dbReference type="EMBL" id="DVJP01000050">
    <property type="protein sequence ID" value="HIS76637.1"/>
    <property type="molecule type" value="Genomic_DNA"/>
</dbReference>
<comment type="caution">
    <text evidence="2">The sequence shown here is derived from an EMBL/GenBank/DDBJ whole genome shotgun (WGS) entry which is preliminary data.</text>
</comment>
<evidence type="ECO:0000313" key="2">
    <source>
        <dbReference type="EMBL" id="HIS76637.1"/>
    </source>
</evidence>
<dbReference type="SUPFAM" id="SSF51658">
    <property type="entry name" value="Xylose isomerase-like"/>
    <property type="match status" value="1"/>
</dbReference>
<evidence type="ECO:0000313" key="3">
    <source>
        <dbReference type="Proteomes" id="UP000824002"/>
    </source>
</evidence>
<dbReference type="InterPro" id="IPR013022">
    <property type="entry name" value="Xyl_isomerase-like_TIM-brl"/>
</dbReference>
<dbReference type="Gene3D" id="3.20.20.150">
    <property type="entry name" value="Divalent-metal-dependent TIM barrel enzymes"/>
    <property type="match status" value="1"/>
</dbReference>
<name>A0A9D1FMY4_9FIRM</name>
<dbReference type="InterPro" id="IPR050312">
    <property type="entry name" value="IolE/XylAMocC-like"/>
</dbReference>
<dbReference type="GO" id="GO:0016853">
    <property type="term" value="F:isomerase activity"/>
    <property type="evidence" value="ECO:0007669"/>
    <property type="project" value="UniProtKB-KW"/>
</dbReference>
<evidence type="ECO:0000259" key="1">
    <source>
        <dbReference type="Pfam" id="PF01261"/>
    </source>
</evidence>
<feature type="domain" description="Xylose isomerase-like TIM barrel" evidence="1">
    <location>
        <begin position="22"/>
        <end position="253"/>
    </location>
</feature>
<dbReference type="InterPro" id="IPR036237">
    <property type="entry name" value="Xyl_isomerase-like_sf"/>
</dbReference>
<reference evidence="2" key="2">
    <citation type="journal article" date="2021" name="PeerJ">
        <title>Extensive microbial diversity within the chicken gut microbiome revealed by metagenomics and culture.</title>
        <authorList>
            <person name="Gilroy R."/>
            <person name="Ravi A."/>
            <person name="Getino M."/>
            <person name="Pursley I."/>
            <person name="Horton D.L."/>
            <person name="Alikhan N.F."/>
            <person name="Baker D."/>
            <person name="Gharbi K."/>
            <person name="Hall N."/>
            <person name="Watson M."/>
            <person name="Adriaenssens E.M."/>
            <person name="Foster-Nyarko E."/>
            <person name="Jarju S."/>
            <person name="Secka A."/>
            <person name="Antonio M."/>
            <person name="Oren A."/>
            <person name="Chaudhuri R.R."/>
            <person name="La Ragione R."/>
            <person name="Hildebrand F."/>
            <person name="Pallen M.J."/>
        </authorList>
    </citation>
    <scope>NUCLEOTIDE SEQUENCE</scope>
    <source>
        <strain evidence="2">CHK199-13235</strain>
    </source>
</reference>
<accession>A0A9D1FMY4</accession>
<dbReference type="PANTHER" id="PTHR12110">
    <property type="entry name" value="HYDROXYPYRUVATE ISOMERASE"/>
    <property type="match status" value="1"/>
</dbReference>
<reference evidence="2" key="1">
    <citation type="submission" date="2020-10" db="EMBL/GenBank/DDBJ databases">
        <authorList>
            <person name="Gilroy R."/>
        </authorList>
    </citation>
    <scope>NUCLEOTIDE SEQUENCE</scope>
    <source>
        <strain evidence="2">CHK199-13235</strain>
    </source>
</reference>
<dbReference type="Proteomes" id="UP000824002">
    <property type="component" value="Unassembled WGS sequence"/>
</dbReference>
<organism evidence="2 3">
    <name type="scientific">Candidatus Merdivicinus excrementipullorum</name>
    <dbReference type="NCBI Taxonomy" id="2840867"/>
    <lineage>
        <taxon>Bacteria</taxon>
        <taxon>Bacillati</taxon>
        <taxon>Bacillota</taxon>
        <taxon>Clostridia</taxon>
        <taxon>Eubacteriales</taxon>
        <taxon>Oscillospiraceae</taxon>
        <taxon>Oscillospiraceae incertae sedis</taxon>
        <taxon>Candidatus Merdivicinus</taxon>
    </lineage>
</organism>
<protein>
    <submittedName>
        <fullName evidence="2">Sugar phosphate isomerase/epimerase</fullName>
    </submittedName>
</protein>
<proteinExistence type="predicted"/>
<gene>
    <name evidence="2" type="ORF">IAB51_07480</name>
</gene>
<keyword evidence="2" id="KW-0413">Isomerase</keyword>
<dbReference type="PANTHER" id="PTHR12110:SF21">
    <property type="entry name" value="XYLOSE ISOMERASE-LIKE TIM BARREL DOMAIN-CONTAINING PROTEIN"/>
    <property type="match status" value="1"/>
</dbReference>